<dbReference type="InterPro" id="IPR051164">
    <property type="entry name" value="NmrA-like_oxidored"/>
</dbReference>
<evidence type="ECO:0000313" key="4">
    <source>
        <dbReference type="EMBL" id="VWO95404.1"/>
    </source>
</evidence>
<evidence type="ECO:0000259" key="3">
    <source>
        <dbReference type="Pfam" id="PF05368"/>
    </source>
</evidence>
<proteinExistence type="inferred from homology"/>
<dbReference type="Gene3D" id="3.90.25.10">
    <property type="entry name" value="UDP-galactose 4-epimerase, domain 1"/>
    <property type="match status" value="1"/>
</dbReference>
<dbReference type="EMBL" id="LR724788">
    <property type="protein sequence ID" value="VWO95404.1"/>
    <property type="molecule type" value="Genomic_DNA"/>
</dbReference>
<reference evidence="4" key="1">
    <citation type="submission" date="2019-10" db="EMBL/GenBank/DDBJ databases">
        <authorList>
            <person name="Nor Muhammad N."/>
        </authorList>
    </citation>
    <scope>NUCLEOTIDE SEQUENCE</scope>
</reference>
<feature type="domain" description="NmrA-like" evidence="3">
    <location>
        <begin position="4"/>
        <end position="285"/>
    </location>
</feature>
<dbReference type="GO" id="GO:0005634">
    <property type="term" value="C:nucleus"/>
    <property type="evidence" value="ECO:0007669"/>
    <property type="project" value="TreeGrafter"/>
</dbReference>
<dbReference type="PANTHER" id="PTHR42748:SF14">
    <property type="entry name" value="SNOAL-LIKE DOMAIN-CONTAINING PROTEIN"/>
    <property type="match status" value="1"/>
</dbReference>
<accession>A0A5K1JUF7</accession>
<dbReference type="Pfam" id="PF05368">
    <property type="entry name" value="NmrA"/>
    <property type="match status" value="1"/>
</dbReference>
<dbReference type="InterPro" id="IPR008030">
    <property type="entry name" value="NmrA-like"/>
</dbReference>
<dbReference type="CDD" id="cd05251">
    <property type="entry name" value="NmrA_like_SDR_a"/>
    <property type="match status" value="1"/>
</dbReference>
<gene>
    <name evidence="4" type="primary">A5IYL7</name>
</gene>
<organism evidence="4">
    <name type="scientific">Ganoderma boninense</name>
    <dbReference type="NCBI Taxonomy" id="34458"/>
    <lineage>
        <taxon>Eukaryota</taxon>
        <taxon>Fungi</taxon>
        <taxon>Dikarya</taxon>
        <taxon>Basidiomycota</taxon>
        <taxon>Agaricomycotina</taxon>
        <taxon>Agaricomycetes</taxon>
        <taxon>Polyporales</taxon>
        <taxon>Polyporaceae</taxon>
        <taxon>Ganoderma</taxon>
    </lineage>
</organism>
<comment type="similarity">
    <text evidence="1">Belongs to the NmrA-type oxidoreductase family.</text>
</comment>
<dbReference type="PANTHER" id="PTHR42748">
    <property type="entry name" value="NITROGEN METABOLITE REPRESSION PROTEIN NMRA FAMILY MEMBER"/>
    <property type="match status" value="1"/>
</dbReference>
<protein>
    <submittedName>
        <fullName evidence="4">Alcohol dehydrogenase</fullName>
    </submittedName>
</protein>
<evidence type="ECO:0000256" key="1">
    <source>
        <dbReference type="ARBA" id="ARBA00006328"/>
    </source>
</evidence>
<evidence type="ECO:0000256" key="2">
    <source>
        <dbReference type="ARBA" id="ARBA00022857"/>
    </source>
</evidence>
<keyword evidence="2" id="KW-0521">NADP</keyword>
<name>A0A5K1JUF7_9APHY</name>
<dbReference type="InterPro" id="IPR036291">
    <property type="entry name" value="NAD(P)-bd_dom_sf"/>
</dbReference>
<dbReference type="SUPFAM" id="SSF51735">
    <property type="entry name" value="NAD(P)-binding Rossmann-fold domains"/>
    <property type="match status" value="1"/>
</dbReference>
<dbReference type="AlphaFoldDB" id="A0A5K1JUF7"/>
<sequence>MSSQKKLILVVGATGAQGLAVIDALLQPLADGSPSPYAVRALTRNPDHARAQELTRKGVEVVKGSVQDFASIADAIKGVYGVFVNTDTWTLPEAQEVFVGLRIFELAKEAGTVRHYVWSGLDNVFKKGNYNPKFYAAHYTAKSRVADWMKAQESAVANDKLAWSVLTTGPYMDMLNIVRVCRVFVLLAQHERTDLIVPLFQDVFGPLKQRDDGTYVFASPIRSGHVPMIALEDLGFFARYFFDHRAEMSGRELEVASDYVGWEYLVETFRKVTGKKAEWVPLSVEQWMALFKHTDVPVHADEHGKPGATTFEQSFSRWWEIYAEDLAWRDMDMLRGIHPGLLSVERWMRKHKYEGEWQTGMLKGSGPEGNTGFIPDFEAIGRL</sequence>
<dbReference type="Gene3D" id="3.40.50.720">
    <property type="entry name" value="NAD(P)-binding Rossmann-like Domain"/>
    <property type="match status" value="1"/>
</dbReference>